<evidence type="ECO:0000313" key="1">
    <source>
        <dbReference type="EMBL" id="SDK41470.1"/>
    </source>
</evidence>
<sequence length="230" mass="25812">MSLIKNYFQRLIHGLARVVRYNCSSFFVCFFILFLMFSNVTVARAVDASIFLGPPLGETIILDVDDGVDIKRTTTAVSESEVYSIEDRRRLLPGKVTKEDIIKNNLSEKIVRIVRGEEDLVNNITLQAKAGKIILSRHGKVVIILDLESRKGFLYLSTSDGDVKMKSHIVDEQEEFIRGKKRSSIYVESYGNLDDGPVNSNYRLVSGLGLTHMSLTVSGLTSVLYTLKEN</sequence>
<reference evidence="2" key="1">
    <citation type="submission" date="2016-10" db="EMBL/GenBank/DDBJ databases">
        <authorList>
            <person name="Varghese N."/>
            <person name="Submissions S."/>
        </authorList>
    </citation>
    <scope>NUCLEOTIDE SEQUENCE [LARGE SCALE GENOMIC DNA]</scope>
    <source>
        <strain evidence="2">DSM 16995</strain>
    </source>
</reference>
<protein>
    <submittedName>
        <fullName evidence="1">Uncharacterized protein</fullName>
    </submittedName>
</protein>
<organism evidence="1 2">
    <name type="scientific">Maridesulfovibrio ferrireducens</name>
    <dbReference type="NCBI Taxonomy" id="246191"/>
    <lineage>
        <taxon>Bacteria</taxon>
        <taxon>Pseudomonadati</taxon>
        <taxon>Thermodesulfobacteriota</taxon>
        <taxon>Desulfovibrionia</taxon>
        <taxon>Desulfovibrionales</taxon>
        <taxon>Desulfovibrionaceae</taxon>
        <taxon>Maridesulfovibrio</taxon>
    </lineage>
</organism>
<dbReference type="EMBL" id="FNGA01000001">
    <property type="protein sequence ID" value="SDK41470.1"/>
    <property type="molecule type" value="Genomic_DNA"/>
</dbReference>
<dbReference type="AlphaFoldDB" id="A0A1G9BQD1"/>
<dbReference type="Proteomes" id="UP000199053">
    <property type="component" value="Unassembled WGS sequence"/>
</dbReference>
<evidence type="ECO:0000313" key="2">
    <source>
        <dbReference type="Proteomes" id="UP000199053"/>
    </source>
</evidence>
<proteinExistence type="predicted"/>
<dbReference type="RefSeq" id="WP_092157680.1">
    <property type="nucleotide sequence ID" value="NZ_FNGA01000001.1"/>
</dbReference>
<dbReference type="STRING" id="246191.SAMN05660337_0376"/>
<keyword evidence="2" id="KW-1185">Reference proteome</keyword>
<name>A0A1G9BQD1_9BACT</name>
<accession>A0A1G9BQD1</accession>
<dbReference type="OrthoDB" id="5462226at2"/>
<gene>
    <name evidence="1" type="ORF">SAMN05660337_0376</name>
</gene>